<organism evidence="2 4">
    <name type="scientific">Orbilia oligospora</name>
    <name type="common">Nematode-trapping fungus</name>
    <name type="synonym">Arthrobotrys oligospora</name>
    <dbReference type="NCBI Taxonomy" id="2813651"/>
    <lineage>
        <taxon>Eukaryota</taxon>
        <taxon>Fungi</taxon>
        <taxon>Dikarya</taxon>
        <taxon>Ascomycota</taxon>
        <taxon>Pezizomycotina</taxon>
        <taxon>Orbiliomycetes</taxon>
        <taxon>Orbiliales</taxon>
        <taxon>Orbiliaceae</taxon>
        <taxon>Orbilia</taxon>
    </lineage>
</organism>
<comment type="caution">
    <text evidence="2">The sequence shown here is derived from an EMBL/GenBank/DDBJ whole genome shotgun (WGS) entry which is preliminary data.</text>
</comment>
<dbReference type="AlphaFoldDB" id="A0A6G1LRM7"/>
<reference evidence="3 4" key="1">
    <citation type="submission" date="2019-06" db="EMBL/GenBank/DDBJ databases">
        <authorList>
            <person name="Palmer J.M."/>
        </authorList>
    </citation>
    <scope>NUCLEOTIDE SEQUENCE [LARGE SCALE GENOMIC DNA]</scope>
    <source>
        <strain evidence="1 3">TWF106</strain>
        <strain evidence="2 4">TWF191</strain>
    </source>
</reference>
<sequence>MDKRSLEPIFQLEEFSGLHPQAMENILGSLRYLLSLNTPSITLIVTSFIRAQYTSQNHTPAIRQWIATQAIPTPLALLEKMLKYCISEAWRNTDDAPYTSLALRKDIPLNLNQQSVHRALDMARRCDTHYSALQSAFGKVRTTMGNGVWNRWVDGVRSVGSIRESDLEAMNDLAVRIFAENDSVEIPVLYIRIAYLLAPNGGAASYAGLKYTGSPYEILAEYFDSVVSRKLEVFYGTTTQSRATPGPWMEQHEKDKRMISILASRQTDWDAIYRTLQTSTVRGMASGI</sequence>
<evidence type="ECO:0000313" key="3">
    <source>
        <dbReference type="Proteomes" id="UP000472727"/>
    </source>
</evidence>
<dbReference type="Proteomes" id="UP000483672">
    <property type="component" value="Unassembled WGS sequence"/>
</dbReference>
<dbReference type="EMBL" id="WIWS01000061">
    <property type="protein sequence ID" value="KAF3213974.1"/>
    <property type="molecule type" value="Genomic_DNA"/>
</dbReference>
<name>A0A6G1LRM7_ORBOL</name>
<protein>
    <submittedName>
        <fullName evidence="2">Uncharacterized protein</fullName>
    </submittedName>
</protein>
<accession>A0A6G1LRM7</accession>
<gene>
    <name evidence="1" type="ORF">TWF106_009327</name>
    <name evidence="2" type="ORF">TWF191_007285</name>
</gene>
<evidence type="ECO:0000313" key="1">
    <source>
        <dbReference type="EMBL" id="KAF3213974.1"/>
    </source>
</evidence>
<proteinExistence type="predicted"/>
<evidence type="ECO:0000313" key="2">
    <source>
        <dbReference type="EMBL" id="KAF3221079.1"/>
    </source>
</evidence>
<dbReference type="EMBL" id="WIPF01000044">
    <property type="protein sequence ID" value="KAF3221079.1"/>
    <property type="molecule type" value="Genomic_DNA"/>
</dbReference>
<dbReference type="Proteomes" id="UP000472727">
    <property type="component" value="Unassembled WGS sequence"/>
</dbReference>
<evidence type="ECO:0000313" key="4">
    <source>
        <dbReference type="Proteomes" id="UP000483672"/>
    </source>
</evidence>